<gene>
    <name evidence="3" type="ORF">PECAL_4P25080</name>
</gene>
<reference evidence="3" key="1">
    <citation type="submission" date="2021-11" db="EMBL/GenBank/DDBJ databases">
        <authorList>
            <consortium name="Genoscope - CEA"/>
            <person name="William W."/>
        </authorList>
    </citation>
    <scope>NUCLEOTIDE SEQUENCE</scope>
</reference>
<feature type="region of interest" description="Disordered" evidence="1">
    <location>
        <begin position="1"/>
        <end position="23"/>
    </location>
</feature>
<evidence type="ECO:0000256" key="1">
    <source>
        <dbReference type="SAM" id="MobiDB-lite"/>
    </source>
</evidence>
<dbReference type="InterPro" id="IPR029071">
    <property type="entry name" value="Ubiquitin-like_domsf"/>
</dbReference>
<dbReference type="Gene3D" id="3.10.20.90">
    <property type="entry name" value="Phosphatidylinositol 3-kinase Catalytic Subunit, Chain A, domain 1"/>
    <property type="match status" value="1"/>
</dbReference>
<proteinExistence type="predicted"/>
<dbReference type="InterPro" id="IPR000626">
    <property type="entry name" value="Ubiquitin-like_dom"/>
</dbReference>
<feature type="compositionally biased region" description="Low complexity" evidence="1">
    <location>
        <begin position="1"/>
        <end position="11"/>
    </location>
</feature>
<protein>
    <recommendedName>
        <fullName evidence="2">Ubiquitin-like domain-containing protein</fullName>
    </recommendedName>
</protein>
<dbReference type="Pfam" id="PF00240">
    <property type="entry name" value="ubiquitin"/>
    <property type="match status" value="1"/>
</dbReference>
<dbReference type="AlphaFoldDB" id="A0A8J2SVJ2"/>
<organism evidence="3 4">
    <name type="scientific">Pelagomonas calceolata</name>
    <dbReference type="NCBI Taxonomy" id="35677"/>
    <lineage>
        <taxon>Eukaryota</taxon>
        <taxon>Sar</taxon>
        <taxon>Stramenopiles</taxon>
        <taxon>Ochrophyta</taxon>
        <taxon>Pelagophyceae</taxon>
        <taxon>Pelagomonadales</taxon>
        <taxon>Pelagomonadaceae</taxon>
        <taxon>Pelagomonas</taxon>
    </lineage>
</organism>
<accession>A0A8J2SVJ2</accession>
<keyword evidence="4" id="KW-1185">Reference proteome</keyword>
<dbReference type="PROSITE" id="PS50053">
    <property type="entry name" value="UBIQUITIN_2"/>
    <property type="match status" value="1"/>
</dbReference>
<dbReference type="Proteomes" id="UP000789595">
    <property type="component" value="Unassembled WGS sequence"/>
</dbReference>
<feature type="domain" description="Ubiquitin-like" evidence="2">
    <location>
        <begin position="264"/>
        <end position="340"/>
    </location>
</feature>
<evidence type="ECO:0000259" key="2">
    <source>
        <dbReference type="PROSITE" id="PS50053"/>
    </source>
</evidence>
<comment type="caution">
    <text evidence="3">The sequence shown here is derived from an EMBL/GenBank/DDBJ whole genome shotgun (WGS) entry which is preliminary data.</text>
</comment>
<evidence type="ECO:0000313" key="4">
    <source>
        <dbReference type="Proteomes" id="UP000789595"/>
    </source>
</evidence>
<evidence type="ECO:0000313" key="3">
    <source>
        <dbReference type="EMBL" id="CAH0375182.1"/>
    </source>
</evidence>
<feature type="compositionally biased region" description="Pro residues" evidence="1">
    <location>
        <begin position="189"/>
        <end position="205"/>
    </location>
</feature>
<dbReference type="SUPFAM" id="SSF54236">
    <property type="entry name" value="Ubiquitin-like"/>
    <property type="match status" value="1"/>
</dbReference>
<feature type="region of interest" description="Disordered" evidence="1">
    <location>
        <begin position="179"/>
        <end position="210"/>
    </location>
</feature>
<dbReference type="EMBL" id="CAKKNE010000004">
    <property type="protein sequence ID" value="CAH0375182.1"/>
    <property type="molecule type" value="Genomic_DNA"/>
</dbReference>
<dbReference type="OrthoDB" id="417450at2759"/>
<name>A0A8J2SVJ2_9STRA</name>
<sequence length="352" mass="38536">MGCSASAEAAPDLPPPPAGTNVGDGTKVLLACMTQHWRRRRDNWLGFDESNCMRAMKIRERAVAFTLHAVNARQQHTYTLESEGGWLGRVDSESIQMMANQPRERAARVRVNLRRFRQTGRVTLLCVDNNRYISHRNHGWMVADYGNAETAGKRIDYYMAVVSGRGAARLVPPGHVSGAEAARMAARAPPAPAPQRPSARPPQPQPRRARAEDYDEFMAFTGVDRATAERFVDGALGRGLSLRDAIRAFFEGQGSPKPPPPPPLEVSFRTNGGQTFSAGDLGAEVTEASAVGELRALVAKHYDSEPKRIRLVSRGNILRDDAQTLGAAGVRPKDKLMVVVMKGATRFSKGRK</sequence>